<sequence>MAKHITLSWGITPGAIFNVSVHAPTMSAADRSEIERIARKWGFLTPSAGDWTGPESSEAVQAFNNEARRDGFLVDWK</sequence>
<evidence type="ECO:0000313" key="2">
    <source>
        <dbReference type="Proteomes" id="UP000197269"/>
    </source>
</evidence>
<dbReference type="Proteomes" id="UP000197269">
    <property type="component" value="Unassembled WGS sequence"/>
</dbReference>
<organism evidence="1 2">
    <name type="scientific">Rhizobium esperanzae</name>
    <dbReference type="NCBI Taxonomy" id="1967781"/>
    <lineage>
        <taxon>Bacteria</taxon>
        <taxon>Pseudomonadati</taxon>
        <taxon>Pseudomonadota</taxon>
        <taxon>Alphaproteobacteria</taxon>
        <taxon>Hyphomicrobiales</taxon>
        <taxon>Rhizobiaceae</taxon>
        <taxon>Rhizobium/Agrobacterium group</taxon>
        <taxon>Rhizobium</taxon>
    </lineage>
</organism>
<dbReference type="AlphaFoldDB" id="A0A246DKT2"/>
<gene>
    <name evidence="1" type="ORF">B5E41_30165</name>
</gene>
<dbReference type="EMBL" id="MXPU01000040">
    <property type="protein sequence ID" value="OWO89707.1"/>
    <property type="molecule type" value="Genomic_DNA"/>
</dbReference>
<reference evidence="1 2" key="1">
    <citation type="submission" date="2017-03" db="EMBL/GenBank/DDBJ databases">
        <title>Genome of strain Rhizobium sp. CNPSo 668.</title>
        <authorList>
            <person name="Ribeiro R."/>
        </authorList>
    </citation>
    <scope>NUCLEOTIDE SEQUENCE [LARGE SCALE GENOMIC DNA]</scope>
    <source>
        <strain evidence="1 2">CNPSo 668</strain>
    </source>
</reference>
<name>A0A246DKT2_9HYPH</name>
<proteinExistence type="predicted"/>
<comment type="caution">
    <text evidence="1">The sequence shown here is derived from an EMBL/GenBank/DDBJ whole genome shotgun (WGS) entry which is preliminary data.</text>
</comment>
<protein>
    <submittedName>
        <fullName evidence="1">Uncharacterized protein</fullName>
    </submittedName>
</protein>
<accession>A0A246DKT2</accession>
<dbReference type="RefSeq" id="WP_088397238.1">
    <property type="nucleotide sequence ID" value="NZ_MXPU01000040.1"/>
</dbReference>
<evidence type="ECO:0000313" key="1">
    <source>
        <dbReference type="EMBL" id="OWO89707.1"/>
    </source>
</evidence>